<dbReference type="InterPro" id="IPR006843">
    <property type="entry name" value="PAP/fibrillin_dom"/>
</dbReference>
<evidence type="ECO:0000313" key="6">
    <source>
        <dbReference type="Proteomes" id="UP001530400"/>
    </source>
</evidence>
<feature type="chain" id="PRO_5044814858" description="Plastid lipid-associated protein/fibrillin conserved domain-containing protein" evidence="3">
    <location>
        <begin position="32"/>
        <end position="227"/>
    </location>
</feature>
<evidence type="ECO:0000256" key="1">
    <source>
        <dbReference type="ARBA" id="ARBA00004474"/>
    </source>
</evidence>
<sequence length="227" mass="25369">MHHTTAMMNTAAFVLFVISTLFLEVSTLSAAAPWQSFLSSLLPSAQSQGDAKTVEARARAELKQQLYQVCRNNYGKSNAQIRNTIESVIDELVTLNPTINTATSPLLMKEWDLEWTTEKEINFFLQNKLSNKITQTLSNGVLENYIPFVRGGGFGVTGEIRPAAPADKSNNGCRTEFVFKNAKLDLGKWGIYNFPPVGEGWFDTIYLDYELRIDSNSRNDILICSAK</sequence>
<comment type="subcellular location">
    <subcellularLocation>
        <location evidence="1">Plastid</location>
    </subcellularLocation>
</comment>
<evidence type="ECO:0000256" key="2">
    <source>
        <dbReference type="ARBA" id="ARBA00022640"/>
    </source>
</evidence>
<name>A0ABD3Q6N3_9STRA</name>
<keyword evidence="6" id="KW-1185">Reference proteome</keyword>
<protein>
    <recommendedName>
        <fullName evidence="4">Plastid lipid-associated protein/fibrillin conserved domain-containing protein</fullName>
    </recommendedName>
</protein>
<reference evidence="5 6" key="1">
    <citation type="submission" date="2024-10" db="EMBL/GenBank/DDBJ databases">
        <title>Updated reference genomes for cyclostephanoid diatoms.</title>
        <authorList>
            <person name="Roberts W.R."/>
            <person name="Alverson A.J."/>
        </authorList>
    </citation>
    <scope>NUCLEOTIDE SEQUENCE [LARGE SCALE GENOMIC DNA]</scope>
    <source>
        <strain evidence="5 6">AJA010-31</strain>
    </source>
</reference>
<dbReference type="EMBL" id="JALLPJ020000311">
    <property type="protein sequence ID" value="KAL3795790.1"/>
    <property type="molecule type" value="Genomic_DNA"/>
</dbReference>
<evidence type="ECO:0000259" key="4">
    <source>
        <dbReference type="Pfam" id="PF04755"/>
    </source>
</evidence>
<keyword evidence="3" id="KW-0732">Signal</keyword>
<dbReference type="Proteomes" id="UP001530400">
    <property type="component" value="Unassembled WGS sequence"/>
</dbReference>
<proteinExistence type="predicted"/>
<dbReference type="GO" id="GO:0009536">
    <property type="term" value="C:plastid"/>
    <property type="evidence" value="ECO:0007669"/>
    <property type="project" value="UniProtKB-SubCell"/>
</dbReference>
<feature type="signal peptide" evidence="3">
    <location>
        <begin position="1"/>
        <end position="31"/>
    </location>
</feature>
<gene>
    <name evidence="5" type="ORF">ACHAWO_005845</name>
</gene>
<comment type="caution">
    <text evidence="5">The sequence shown here is derived from an EMBL/GenBank/DDBJ whole genome shotgun (WGS) entry which is preliminary data.</text>
</comment>
<feature type="domain" description="Plastid lipid-associated protein/fibrillin conserved" evidence="4">
    <location>
        <begin position="61"/>
        <end position="223"/>
    </location>
</feature>
<keyword evidence="2" id="KW-0934">Plastid</keyword>
<evidence type="ECO:0000313" key="5">
    <source>
        <dbReference type="EMBL" id="KAL3795790.1"/>
    </source>
</evidence>
<evidence type="ECO:0000256" key="3">
    <source>
        <dbReference type="SAM" id="SignalP"/>
    </source>
</evidence>
<accession>A0ABD3Q6N3</accession>
<organism evidence="5 6">
    <name type="scientific">Cyclotella atomus</name>
    <dbReference type="NCBI Taxonomy" id="382360"/>
    <lineage>
        <taxon>Eukaryota</taxon>
        <taxon>Sar</taxon>
        <taxon>Stramenopiles</taxon>
        <taxon>Ochrophyta</taxon>
        <taxon>Bacillariophyta</taxon>
        <taxon>Coscinodiscophyceae</taxon>
        <taxon>Thalassiosirophycidae</taxon>
        <taxon>Stephanodiscales</taxon>
        <taxon>Stephanodiscaceae</taxon>
        <taxon>Cyclotella</taxon>
    </lineage>
</organism>
<dbReference type="AlphaFoldDB" id="A0ABD3Q6N3"/>
<dbReference type="Pfam" id="PF04755">
    <property type="entry name" value="PAP_fibrillin"/>
    <property type="match status" value="1"/>
</dbReference>